<accession>A0AAW9R1V0</accession>
<dbReference type="CDD" id="cd04301">
    <property type="entry name" value="NAT_SF"/>
    <property type="match status" value="1"/>
</dbReference>
<keyword evidence="2" id="KW-0012">Acyltransferase</keyword>
<dbReference type="AlphaFoldDB" id="A0AAW9R1V0"/>
<dbReference type="InterPro" id="IPR000182">
    <property type="entry name" value="GNAT_dom"/>
</dbReference>
<evidence type="ECO:0000256" key="2">
    <source>
        <dbReference type="ARBA" id="ARBA00023315"/>
    </source>
</evidence>
<dbReference type="EMBL" id="JBBDHC010000007">
    <property type="protein sequence ID" value="MEJ1249398.1"/>
    <property type="molecule type" value="Genomic_DNA"/>
</dbReference>
<evidence type="ECO:0000259" key="3">
    <source>
        <dbReference type="PROSITE" id="PS51186"/>
    </source>
</evidence>
<dbReference type="InterPro" id="IPR050832">
    <property type="entry name" value="Bact_Acetyltransf"/>
</dbReference>
<dbReference type="PANTHER" id="PTHR43877">
    <property type="entry name" value="AMINOALKYLPHOSPHONATE N-ACETYLTRANSFERASE-RELATED-RELATED"/>
    <property type="match status" value="1"/>
</dbReference>
<dbReference type="Proteomes" id="UP001364472">
    <property type="component" value="Unassembled WGS sequence"/>
</dbReference>
<keyword evidence="1" id="KW-0808">Transferase</keyword>
<dbReference type="Pfam" id="PF00583">
    <property type="entry name" value="Acetyltransf_1"/>
    <property type="match status" value="1"/>
</dbReference>
<evidence type="ECO:0000256" key="1">
    <source>
        <dbReference type="ARBA" id="ARBA00022679"/>
    </source>
</evidence>
<name>A0AAW9R1V0_9GAMM</name>
<sequence>MRKTAAVPVIRSARARDARALAELAESTFRATFGAMNSAAHMQTHCRALYGEAIQAAEIADPDRETLLCEHDGGLIAYAQLRWGEAPECVVATRPGEIQRLYVADAWHGAGIAQALMQASIERMRQRASDVVWLGVWEHNPRALAFYRKVGFAVAGEHVFPLGGDPQRDLVMVLPLAARGGRSHA</sequence>
<evidence type="ECO:0000313" key="4">
    <source>
        <dbReference type="EMBL" id="MEJ1249398.1"/>
    </source>
</evidence>
<dbReference type="PROSITE" id="PS51186">
    <property type="entry name" value="GNAT"/>
    <property type="match status" value="1"/>
</dbReference>
<reference evidence="4 5" key="1">
    <citation type="journal article" date="2016" name="Antonie Van Leeuwenhoek">
        <title>Denitratimonas tolerans gen. nov., sp. nov., a denitrifying bacterium isolated from a bioreactor for tannery wastewater treatment.</title>
        <authorList>
            <person name="Han S.I."/>
            <person name="Kim J.O."/>
            <person name="Lee Y.R."/>
            <person name="Ekpeghere K.I."/>
            <person name="Koh S.C."/>
            <person name="Whang K.S."/>
        </authorList>
    </citation>
    <scope>NUCLEOTIDE SEQUENCE [LARGE SCALE GENOMIC DNA]</scope>
    <source>
        <strain evidence="4 5">KACC 17565</strain>
    </source>
</reference>
<gene>
    <name evidence="4" type="ORF">WB794_06890</name>
</gene>
<organism evidence="4 5">
    <name type="scientific">Denitratimonas tolerans</name>
    <dbReference type="NCBI Taxonomy" id="1338420"/>
    <lineage>
        <taxon>Bacteria</taxon>
        <taxon>Pseudomonadati</taxon>
        <taxon>Pseudomonadota</taxon>
        <taxon>Gammaproteobacteria</taxon>
        <taxon>Lysobacterales</taxon>
        <taxon>Lysobacteraceae</taxon>
        <taxon>Denitratimonas</taxon>
    </lineage>
</organism>
<protein>
    <submittedName>
        <fullName evidence="4">GNAT family N-acetyltransferase</fullName>
    </submittedName>
</protein>
<dbReference type="GO" id="GO:0016747">
    <property type="term" value="F:acyltransferase activity, transferring groups other than amino-acyl groups"/>
    <property type="evidence" value="ECO:0007669"/>
    <property type="project" value="InterPro"/>
</dbReference>
<evidence type="ECO:0000313" key="5">
    <source>
        <dbReference type="Proteomes" id="UP001364472"/>
    </source>
</evidence>
<dbReference type="RefSeq" id="WP_337335111.1">
    <property type="nucleotide sequence ID" value="NZ_JBBDHC010000007.1"/>
</dbReference>
<dbReference type="Gene3D" id="3.40.630.30">
    <property type="match status" value="1"/>
</dbReference>
<dbReference type="SUPFAM" id="SSF55729">
    <property type="entry name" value="Acyl-CoA N-acyltransferases (Nat)"/>
    <property type="match status" value="1"/>
</dbReference>
<proteinExistence type="predicted"/>
<feature type="domain" description="N-acetyltransferase" evidence="3">
    <location>
        <begin position="8"/>
        <end position="177"/>
    </location>
</feature>
<comment type="caution">
    <text evidence="4">The sequence shown here is derived from an EMBL/GenBank/DDBJ whole genome shotgun (WGS) entry which is preliminary data.</text>
</comment>
<dbReference type="InterPro" id="IPR016181">
    <property type="entry name" value="Acyl_CoA_acyltransferase"/>
</dbReference>
<keyword evidence="5" id="KW-1185">Reference proteome</keyword>